<evidence type="ECO:0000259" key="4">
    <source>
        <dbReference type="Pfam" id="PF00717"/>
    </source>
</evidence>
<protein>
    <submittedName>
        <fullName evidence="5">Helix-turn-helix transcriptional regulator</fullName>
    </submittedName>
</protein>
<dbReference type="Gene3D" id="2.10.109.10">
    <property type="entry name" value="Umud Fragment, subunit A"/>
    <property type="match status" value="1"/>
</dbReference>
<name>A0AAJ1QGT7_9FLAO</name>
<evidence type="ECO:0000256" key="2">
    <source>
        <dbReference type="ARBA" id="ARBA00023125"/>
    </source>
</evidence>
<dbReference type="Pfam" id="PF00717">
    <property type="entry name" value="Peptidase_S24"/>
    <property type="match status" value="1"/>
</dbReference>
<dbReference type="Proteomes" id="UP001170959">
    <property type="component" value="Unassembled WGS sequence"/>
</dbReference>
<proteinExistence type="predicted"/>
<dbReference type="SUPFAM" id="SSF51306">
    <property type="entry name" value="LexA/Signal peptidase"/>
    <property type="match status" value="1"/>
</dbReference>
<dbReference type="AlphaFoldDB" id="A0AAJ1QGT7"/>
<evidence type="ECO:0000313" key="5">
    <source>
        <dbReference type="EMBL" id="MDM1073810.1"/>
    </source>
</evidence>
<dbReference type="InterPro" id="IPR039418">
    <property type="entry name" value="LexA-like"/>
</dbReference>
<dbReference type="GO" id="GO:0003677">
    <property type="term" value="F:DNA binding"/>
    <property type="evidence" value="ECO:0007669"/>
    <property type="project" value="UniProtKB-KW"/>
</dbReference>
<reference evidence="5" key="1">
    <citation type="submission" date="2020-06" db="EMBL/GenBank/DDBJ databases">
        <authorList>
            <person name="Dong N."/>
        </authorList>
    </citation>
    <scope>NUCLEOTIDE SEQUENCE</scope>
    <source>
        <strain evidence="5">R655-4</strain>
    </source>
</reference>
<dbReference type="InterPro" id="IPR036286">
    <property type="entry name" value="LexA/Signal_pep-like_sf"/>
</dbReference>
<reference evidence="5" key="2">
    <citation type="journal article" date="2022" name="Sci. Total Environ.">
        <title>Prevalence, transmission, and molecular epidemiology of tet(X)-positive bacteria among humans, animals, and environmental niches in China: An epidemiological, and genomic-based study.</title>
        <authorList>
            <person name="Dong N."/>
            <person name="Zeng Y."/>
            <person name="Cai C."/>
            <person name="Sun C."/>
            <person name="Lu J."/>
            <person name="Liu C."/>
            <person name="Zhou H."/>
            <person name="Sun Q."/>
            <person name="Shu L."/>
            <person name="Wang H."/>
            <person name="Wang Y."/>
            <person name="Wang S."/>
            <person name="Wu C."/>
            <person name="Chan E.W."/>
            <person name="Chen G."/>
            <person name="Shen Z."/>
            <person name="Chen S."/>
            <person name="Zhang R."/>
        </authorList>
    </citation>
    <scope>NUCLEOTIDE SEQUENCE</scope>
    <source>
        <strain evidence="5">R655-4</strain>
    </source>
</reference>
<gene>
    <name evidence="5" type="ORF">HX001_15075</name>
</gene>
<feature type="domain" description="Peptidase S24/S26A/S26B/S26C" evidence="4">
    <location>
        <begin position="99"/>
        <end position="221"/>
    </location>
</feature>
<evidence type="ECO:0000256" key="3">
    <source>
        <dbReference type="ARBA" id="ARBA00023163"/>
    </source>
</evidence>
<keyword evidence="2" id="KW-0238">DNA-binding</keyword>
<dbReference type="InterPro" id="IPR015927">
    <property type="entry name" value="Peptidase_S24_S26A/B/C"/>
</dbReference>
<organism evidence="5 6">
    <name type="scientific">Empedobacter brevis</name>
    <dbReference type="NCBI Taxonomy" id="247"/>
    <lineage>
        <taxon>Bacteria</taxon>
        <taxon>Pseudomonadati</taxon>
        <taxon>Bacteroidota</taxon>
        <taxon>Flavobacteriia</taxon>
        <taxon>Flavobacteriales</taxon>
        <taxon>Weeksellaceae</taxon>
        <taxon>Empedobacter</taxon>
    </lineage>
</organism>
<accession>A0AAJ1QGT7</accession>
<comment type="caution">
    <text evidence="5">The sequence shown here is derived from an EMBL/GenBank/DDBJ whole genome shotgun (WGS) entry which is preliminary data.</text>
</comment>
<keyword evidence="1" id="KW-0805">Transcription regulation</keyword>
<dbReference type="PANTHER" id="PTHR40661:SF1">
    <property type="entry name" value="HTH CRO_C1-TYPE DOMAIN-CONTAINING PROTEIN"/>
    <property type="match status" value="1"/>
</dbReference>
<dbReference type="EMBL" id="JACAGJ010000008">
    <property type="protein sequence ID" value="MDM1073810.1"/>
    <property type="molecule type" value="Genomic_DNA"/>
</dbReference>
<keyword evidence="3" id="KW-0804">Transcription</keyword>
<evidence type="ECO:0000313" key="6">
    <source>
        <dbReference type="Proteomes" id="UP001170959"/>
    </source>
</evidence>
<dbReference type="CDD" id="cd06529">
    <property type="entry name" value="S24_LexA-like"/>
    <property type="match status" value="1"/>
</dbReference>
<sequence>MRENSIIKKNILQFLEFKGISKYEFYHKTGVSNGVLTQKSGMSEENIHRFLSYYTEVNPTWLLTGIGSMINEDKTIVKEPLVLYNKKENNFFSKSQGIPLYNIEASAGIVTLFKDSDNYDPVDYINIPNLPKSDGALYVTGDSMYPLLKSGDIVIYKQLTTSIENIFWGEMYLISVELDGDVTTFVKWIQKSTLGNQHITLVSQNQHHQPKDIHISKIKALAMVKASIRINSMN</sequence>
<dbReference type="RefSeq" id="WP_286494205.1">
    <property type="nucleotide sequence ID" value="NZ_JACAGJ010000008.1"/>
</dbReference>
<evidence type="ECO:0000256" key="1">
    <source>
        <dbReference type="ARBA" id="ARBA00023015"/>
    </source>
</evidence>
<dbReference type="PANTHER" id="PTHR40661">
    <property type="match status" value="1"/>
</dbReference>